<keyword evidence="1" id="KW-0472">Membrane</keyword>
<evidence type="ECO:0000313" key="2">
    <source>
        <dbReference type="EMBL" id="TMS40051.1"/>
    </source>
</evidence>
<accession>A0A4U8V2A5</accession>
<keyword evidence="1" id="KW-0812">Transmembrane</keyword>
<dbReference type="Proteomes" id="UP000298663">
    <property type="component" value="Chromosome X"/>
</dbReference>
<dbReference type="EMBL" id="CM016762">
    <property type="protein sequence ID" value="TMS40051.1"/>
    <property type="molecule type" value="Genomic_DNA"/>
</dbReference>
<protein>
    <submittedName>
        <fullName evidence="2">Uncharacterized protein</fullName>
    </submittedName>
</protein>
<feature type="transmembrane region" description="Helical" evidence="1">
    <location>
        <begin position="81"/>
        <end position="107"/>
    </location>
</feature>
<proteinExistence type="predicted"/>
<evidence type="ECO:0000256" key="1">
    <source>
        <dbReference type="SAM" id="Phobius"/>
    </source>
</evidence>
<gene>
    <name evidence="2" type="ORF">L596_006482</name>
</gene>
<name>A0A4U8V2A5_STECR</name>
<organism evidence="2 3">
    <name type="scientific">Steinernema carpocapsae</name>
    <name type="common">Entomopathogenic nematode</name>
    <dbReference type="NCBI Taxonomy" id="34508"/>
    <lineage>
        <taxon>Eukaryota</taxon>
        <taxon>Metazoa</taxon>
        <taxon>Ecdysozoa</taxon>
        <taxon>Nematoda</taxon>
        <taxon>Chromadorea</taxon>
        <taxon>Rhabditida</taxon>
        <taxon>Tylenchina</taxon>
        <taxon>Panagrolaimomorpha</taxon>
        <taxon>Strongyloidoidea</taxon>
        <taxon>Steinernematidae</taxon>
        <taxon>Steinernema</taxon>
    </lineage>
</organism>
<keyword evidence="3" id="KW-1185">Reference proteome</keyword>
<sequence>MGQNLEYEKLTPKEERFRALNFRGWACQRTFMCKRRRLNVRTAIWCSLIDISDASTFPCVHINPQISEFDPIMTVMITSHMAAYIFAGCLTLLILSPVLLCLFSICYRREKGYYHLNMIDSHRAMV</sequence>
<keyword evidence="1" id="KW-1133">Transmembrane helix</keyword>
<reference evidence="2 3" key="1">
    <citation type="journal article" date="2015" name="Genome Biol.">
        <title>Comparative genomics of Steinernema reveals deeply conserved gene regulatory networks.</title>
        <authorList>
            <person name="Dillman A.R."/>
            <person name="Macchietto M."/>
            <person name="Porter C.F."/>
            <person name="Rogers A."/>
            <person name="Williams B."/>
            <person name="Antoshechkin I."/>
            <person name="Lee M.M."/>
            <person name="Goodwin Z."/>
            <person name="Lu X."/>
            <person name="Lewis E.E."/>
            <person name="Goodrich-Blair H."/>
            <person name="Stock S.P."/>
            <person name="Adams B.J."/>
            <person name="Sternberg P.W."/>
            <person name="Mortazavi A."/>
        </authorList>
    </citation>
    <scope>NUCLEOTIDE SEQUENCE [LARGE SCALE GENOMIC DNA]</scope>
    <source>
        <strain evidence="2 3">ALL</strain>
    </source>
</reference>
<dbReference type="AlphaFoldDB" id="A0A4U8V2A5"/>
<evidence type="ECO:0000313" key="3">
    <source>
        <dbReference type="Proteomes" id="UP000298663"/>
    </source>
</evidence>
<reference evidence="2 3" key="2">
    <citation type="journal article" date="2019" name="G3 (Bethesda)">
        <title>Hybrid Assembly of the Genome of the Entomopathogenic Nematode Steinernema carpocapsae Identifies the X-Chromosome.</title>
        <authorList>
            <person name="Serra L."/>
            <person name="Macchietto M."/>
            <person name="Macias-Munoz A."/>
            <person name="McGill C.J."/>
            <person name="Rodriguez I.M."/>
            <person name="Rodriguez B."/>
            <person name="Murad R."/>
            <person name="Mortazavi A."/>
        </authorList>
    </citation>
    <scope>NUCLEOTIDE SEQUENCE [LARGE SCALE GENOMIC DNA]</scope>
    <source>
        <strain evidence="2 3">ALL</strain>
    </source>
</reference>